<reference evidence="1 2" key="3">
    <citation type="journal article" date="2012" name="J. Bacteriol.">
        <title>Genome Sequence of Paenibacillus terrae HPL-003, a Xylanase-Producing Bacterium Isolated from Soil Found in Forest Residue.</title>
        <authorList>
            <person name="Shin S.H."/>
            <person name="Kim S."/>
            <person name="Kim J.Y."/>
            <person name="Song H.Y."/>
            <person name="Cho S.J."/>
            <person name="Kim D.R."/>
            <person name="Lee K.I."/>
            <person name="Lim H.K."/>
            <person name="Park N.J."/>
            <person name="Hwang I.T."/>
            <person name="Yang K.S."/>
        </authorList>
    </citation>
    <scope>NUCLEOTIDE SEQUENCE [LARGE SCALE GENOMIC DNA]</scope>
    <source>
        <strain evidence="1 2">HPL-003</strain>
    </source>
</reference>
<reference evidence="2" key="1">
    <citation type="submission" date="2011-11" db="EMBL/GenBank/DDBJ databases">
        <title>Complete sequence of Paenibacillus terrae HPL-003.</title>
        <authorList>
            <person name="Shin S.H."/>
            <person name="Kim S."/>
            <person name="Kim J.Y."/>
        </authorList>
    </citation>
    <scope>NUCLEOTIDE SEQUENCE [LARGE SCALE GENOMIC DNA]</scope>
    <source>
        <strain evidence="2">HPL-003</strain>
    </source>
</reference>
<organism evidence="1 2">
    <name type="scientific">Paenibacillus terrae (strain HPL-003)</name>
    <dbReference type="NCBI Taxonomy" id="985665"/>
    <lineage>
        <taxon>Bacteria</taxon>
        <taxon>Bacillati</taxon>
        <taxon>Bacillota</taxon>
        <taxon>Bacilli</taxon>
        <taxon>Bacillales</taxon>
        <taxon>Paenibacillaceae</taxon>
        <taxon>Paenibacillus</taxon>
    </lineage>
</organism>
<protein>
    <submittedName>
        <fullName evidence="1">Uncharacterized protein</fullName>
    </submittedName>
</protein>
<proteinExistence type="predicted"/>
<dbReference type="EMBL" id="CP003107">
    <property type="protein sequence ID" value="AET59016.1"/>
    <property type="molecule type" value="Genomic_DNA"/>
</dbReference>
<dbReference type="HOGENOM" id="CLU_3101745_0_0_9"/>
<accession>G7VYM6</accession>
<dbReference type="AlphaFoldDB" id="G7VYM6"/>
<gene>
    <name evidence="1" type="ordered locus">HPL003_11295</name>
</gene>
<evidence type="ECO:0000313" key="2">
    <source>
        <dbReference type="Proteomes" id="UP000005876"/>
    </source>
</evidence>
<dbReference type="Proteomes" id="UP000005876">
    <property type="component" value="Chromosome"/>
</dbReference>
<sequence length="51" mass="6086">MAIPLLVVVVLLKVSFNYKYKFSEERVQNKENYTKKERVTHEGFSPRSRLL</sequence>
<reference key="2">
    <citation type="submission" date="2011-11" db="EMBL/GenBank/DDBJ databases">
        <authorList>
            <person name="Shin S.H."/>
            <person name="Kim S."/>
            <person name="Kim J.Y."/>
        </authorList>
    </citation>
    <scope>NUCLEOTIDE SEQUENCE</scope>
    <source>
        <strain>HPL-003</strain>
    </source>
</reference>
<evidence type="ECO:0000313" key="1">
    <source>
        <dbReference type="EMBL" id="AET59016.1"/>
    </source>
</evidence>
<name>G7VYM6_PAETH</name>
<dbReference type="KEGG" id="pta:HPL003_11295"/>